<dbReference type="InterPro" id="IPR027417">
    <property type="entry name" value="P-loop_NTPase"/>
</dbReference>
<dbReference type="GO" id="GO:0005524">
    <property type="term" value="F:ATP binding"/>
    <property type="evidence" value="ECO:0007669"/>
    <property type="project" value="UniProtKB-KW"/>
</dbReference>
<dbReference type="RefSeq" id="WP_243145166.1">
    <property type="nucleotide sequence ID" value="NZ_CAMTCM010000015.1"/>
</dbReference>
<sequence>MNIPIIKIKNLVKKYDDRVIFDNVSLNIMKGESIALTGNNSMGKSTLIKALCGLTSINSGEIIRDKNLKFNYIPEKFSQLNIKAGEYIKLIGEIEGISKDNLLKKTNYFYKEFNLEKMINISMKNLSKGTLQKISVIQAFLSKPYILLLDEPLSGQDSESQKMFIKMVKELIKDDVTVIMSCHESFLID</sequence>
<dbReference type="PROSITE" id="PS50893">
    <property type="entry name" value="ABC_TRANSPORTER_2"/>
    <property type="match status" value="1"/>
</dbReference>
<keyword evidence="5" id="KW-0378">Hydrolase</keyword>
<dbReference type="Pfam" id="PF00005">
    <property type="entry name" value="ABC_tran"/>
    <property type="match status" value="1"/>
</dbReference>
<dbReference type="InterPro" id="IPR051782">
    <property type="entry name" value="ABC_Transporter_VariousFunc"/>
</dbReference>
<dbReference type="GO" id="GO:0016887">
    <property type="term" value="F:ATP hydrolysis activity"/>
    <property type="evidence" value="ECO:0007669"/>
    <property type="project" value="InterPro"/>
</dbReference>
<dbReference type="Gene3D" id="3.40.50.300">
    <property type="entry name" value="P-loop containing nucleotide triphosphate hydrolases"/>
    <property type="match status" value="1"/>
</dbReference>
<organism evidence="5 6">
    <name type="scientific">Clostridium neonatale</name>
    <dbReference type="NCBI Taxonomy" id="137838"/>
    <lineage>
        <taxon>Bacteria</taxon>
        <taxon>Bacillati</taxon>
        <taxon>Bacillota</taxon>
        <taxon>Clostridia</taxon>
        <taxon>Eubacteriales</taxon>
        <taxon>Clostridiaceae</taxon>
        <taxon>Clostridium</taxon>
    </lineage>
</organism>
<dbReference type="Proteomes" id="UP000431451">
    <property type="component" value="Unassembled WGS sequence"/>
</dbReference>
<evidence type="ECO:0000313" key="5">
    <source>
        <dbReference type="EMBL" id="VCT84480.1"/>
    </source>
</evidence>
<dbReference type="EC" id="3.6.3.-" evidence="5"/>
<protein>
    <submittedName>
        <fullName evidence="5">Zinc import ATP-binding protein ZnuC</fullName>
        <ecNumber evidence="5">3.6.3.-</ecNumber>
    </submittedName>
</protein>
<dbReference type="PANTHER" id="PTHR42939">
    <property type="entry name" value="ABC TRANSPORTER ATP-BINDING PROTEIN ALBC-RELATED"/>
    <property type="match status" value="1"/>
</dbReference>
<evidence type="ECO:0000259" key="4">
    <source>
        <dbReference type="PROSITE" id="PS50893"/>
    </source>
</evidence>
<reference evidence="5 6" key="1">
    <citation type="submission" date="2018-06" db="EMBL/GenBank/DDBJ databases">
        <authorList>
            <consortium name="IHU Genomes"/>
        </authorList>
    </citation>
    <scope>NUCLEOTIDE SEQUENCE [LARGE SCALE GENOMIC DNA]</scope>
    <source>
        <strain evidence="5 6">NEC25</strain>
    </source>
</reference>
<keyword evidence="1" id="KW-0813">Transport</keyword>
<evidence type="ECO:0000313" key="6">
    <source>
        <dbReference type="Proteomes" id="UP000431451"/>
    </source>
</evidence>
<evidence type="ECO:0000256" key="2">
    <source>
        <dbReference type="ARBA" id="ARBA00022741"/>
    </source>
</evidence>
<evidence type="ECO:0000256" key="3">
    <source>
        <dbReference type="ARBA" id="ARBA00022840"/>
    </source>
</evidence>
<dbReference type="PANTHER" id="PTHR42939:SF1">
    <property type="entry name" value="ABC TRANSPORTER ATP-BINDING PROTEIN ALBC-RELATED"/>
    <property type="match status" value="1"/>
</dbReference>
<gene>
    <name evidence="5" type="primary">znuC_2</name>
    <name evidence="5" type="ORF">CNEONATNEC25_02080</name>
</gene>
<dbReference type="AlphaFoldDB" id="A0A653AS20"/>
<keyword evidence="2" id="KW-0547">Nucleotide-binding</keyword>
<dbReference type="InterPro" id="IPR003439">
    <property type="entry name" value="ABC_transporter-like_ATP-bd"/>
</dbReference>
<dbReference type="SUPFAM" id="SSF52540">
    <property type="entry name" value="P-loop containing nucleoside triphosphate hydrolases"/>
    <property type="match status" value="1"/>
</dbReference>
<name>A0A653AS20_9CLOT</name>
<keyword evidence="3 5" id="KW-0067">ATP-binding</keyword>
<accession>A0A653AS20</accession>
<feature type="domain" description="ABC transporter" evidence="4">
    <location>
        <begin position="6"/>
        <end position="187"/>
    </location>
</feature>
<dbReference type="EMBL" id="UWJD01000001">
    <property type="protein sequence ID" value="VCT84480.1"/>
    <property type="molecule type" value="Genomic_DNA"/>
</dbReference>
<evidence type="ECO:0000256" key="1">
    <source>
        <dbReference type="ARBA" id="ARBA00022448"/>
    </source>
</evidence>
<proteinExistence type="predicted"/>